<feature type="compositionally biased region" description="Polar residues" evidence="2">
    <location>
        <begin position="315"/>
        <end position="325"/>
    </location>
</feature>
<dbReference type="Pfam" id="PF00612">
    <property type="entry name" value="IQ"/>
    <property type="match status" value="3"/>
</dbReference>
<accession>A0ABD3NGY4</accession>
<organism evidence="3 4">
    <name type="scientific">Cyclotella atomus</name>
    <dbReference type="NCBI Taxonomy" id="382360"/>
    <lineage>
        <taxon>Eukaryota</taxon>
        <taxon>Sar</taxon>
        <taxon>Stramenopiles</taxon>
        <taxon>Ochrophyta</taxon>
        <taxon>Bacillariophyta</taxon>
        <taxon>Coscinodiscophyceae</taxon>
        <taxon>Thalassiosirophycidae</taxon>
        <taxon>Stephanodiscales</taxon>
        <taxon>Stephanodiscaceae</taxon>
        <taxon>Cyclotella</taxon>
    </lineage>
</organism>
<feature type="compositionally biased region" description="Polar residues" evidence="2">
    <location>
        <begin position="342"/>
        <end position="355"/>
    </location>
</feature>
<dbReference type="InterPro" id="IPR000048">
    <property type="entry name" value="IQ_motif_EF-hand-BS"/>
</dbReference>
<feature type="coiled-coil region" evidence="1">
    <location>
        <begin position="55"/>
        <end position="96"/>
    </location>
</feature>
<evidence type="ECO:0000313" key="3">
    <source>
        <dbReference type="EMBL" id="KAL3775187.1"/>
    </source>
</evidence>
<name>A0ABD3NGY4_9STRA</name>
<dbReference type="PROSITE" id="PS50096">
    <property type="entry name" value="IQ"/>
    <property type="match status" value="4"/>
</dbReference>
<reference evidence="3 4" key="1">
    <citation type="submission" date="2024-10" db="EMBL/GenBank/DDBJ databases">
        <title>Updated reference genomes for cyclostephanoid diatoms.</title>
        <authorList>
            <person name="Roberts W.R."/>
            <person name="Alverson A.J."/>
        </authorList>
    </citation>
    <scope>NUCLEOTIDE SEQUENCE [LARGE SCALE GENOMIC DNA]</scope>
    <source>
        <strain evidence="3 4">AJA010-31</strain>
    </source>
</reference>
<keyword evidence="1" id="KW-0175">Coiled coil</keyword>
<comment type="caution">
    <text evidence="3">The sequence shown here is derived from an EMBL/GenBank/DDBJ whole genome shotgun (WGS) entry which is preliminary data.</text>
</comment>
<dbReference type="EMBL" id="JALLPJ020001164">
    <property type="protein sequence ID" value="KAL3775187.1"/>
    <property type="molecule type" value="Genomic_DNA"/>
</dbReference>
<feature type="region of interest" description="Disordered" evidence="2">
    <location>
        <begin position="305"/>
        <end position="448"/>
    </location>
</feature>
<sequence length="538" mass="61527">MSTSTMTLPSQTKSMESMLQEARLINSDIGRHSVKCNFSSRLSGRFYQNSSLERNTARKSKLVEMQARKRRLERELRMEEQRVELLEARLNETESCREDAHELIVVIKRGVVAFQTCVRRNQAVARYVVMNHQARMRVVVAIFIQSRYRGWKGRLLVQSIREEMRHQMINQSAIVIQTQFRRMVQRRQYIELLCRNRMMSNQSASAIQAMLRGKMTRKMYISELARRESAAKNIQRVFRGKLGRDEYNRIRQLWLDKQKKPKRVPLHMRRYSTYGNRSPRKMPKKFVLTRRRSSVEDMSSVLKLKMSNEHDENGSVATTLTSLTHATDRSSRRRIAPGAKMSDSTNRASKPSWPSTHRVLGSVSKQNVRDEAKTKPLANSSVASETNSSHNSHGAATTTKPVTQQKAQTRKSTAESRKSLRSGASKELGSVPTFVSGNLTKDHSLQENESDTVPTYISSNPADVCNQHSDDQNTSVTVAQNNPIDQKAPPREKMRTPLIISREASLIVEEVLGKTIITHSINTSSFDDEFSEQEDDLE</sequence>
<dbReference type="Gene3D" id="1.20.5.190">
    <property type="match status" value="1"/>
</dbReference>
<evidence type="ECO:0000313" key="4">
    <source>
        <dbReference type="Proteomes" id="UP001530400"/>
    </source>
</evidence>
<keyword evidence="4" id="KW-1185">Reference proteome</keyword>
<dbReference type="AlphaFoldDB" id="A0ABD3NGY4"/>
<dbReference type="SMART" id="SM00015">
    <property type="entry name" value="IQ"/>
    <property type="match status" value="5"/>
</dbReference>
<dbReference type="Proteomes" id="UP001530400">
    <property type="component" value="Unassembled WGS sequence"/>
</dbReference>
<proteinExistence type="predicted"/>
<evidence type="ECO:0000256" key="1">
    <source>
        <dbReference type="SAM" id="Coils"/>
    </source>
</evidence>
<evidence type="ECO:0000256" key="2">
    <source>
        <dbReference type="SAM" id="MobiDB-lite"/>
    </source>
</evidence>
<feature type="compositionally biased region" description="Polar residues" evidence="2">
    <location>
        <begin position="377"/>
        <end position="411"/>
    </location>
</feature>
<protein>
    <submittedName>
        <fullName evidence="3">Uncharacterized protein</fullName>
    </submittedName>
</protein>
<gene>
    <name evidence="3" type="ORF">ACHAWO_003803</name>
</gene>